<proteinExistence type="predicted"/>
<protein>
    <submittedName>
        <fullName evidence="2">Uncharacterized protein</fullName>
    </submittedName>
</protein>
<accession>A0A3P7IIT5</accession>
<reference evidence="2 3" key="1">
    <citation type="submission" date="2018-11" db="EMBL/GenBank/DDBJ databases">
        <authorList>
            <consortium name="Pathogen Informatics"/>
        </authorList>
    </citation>
    <scope>NUCLEOTIDE SEQUENCE [LARGE SCALE GENOMIC DNA]</scope>
</reference>
<feature type="transmembrane region" description="Helical" evidence="1">
    <location>
        <begin position="213"/>
        <end position="234"/>
    </location>
</feature>
<evidence type="ECO:0000313" key="3">
    <source>
        <dbReference type="Proteomes" id="UP000270094"/>
    </source>
</evidence>
<keyword evidence="1" id="KW-1133">Transmembrane helix</keyword>
<dbReference type="Proteomes" id="UP000270094">
    <property type="component" value="Unassembled WGS sequence"/>
</dbReference>
<evidence type="ECO:0000313" key="2">
    <source>
        <dbReference type="EMBL" id="VDM72920.1"/>
    </source>
</evidence>
<sequence length="281" mass="32287">MEVKVCYPTTKEADVGYLMRIVPLGEFSDDLKTFSRHKLSTHYIAPHSMNLANLSTLQEVVDFDSGCVTIASTLLCKTRPQPFECGLARRRRRGCAVEKHNSTDDEFTLVESLLRTTVVATRMKRILYKSAERDTFESVRLEKPVFVCEIPNGAMVHIGVETITSRVTSSNFLVDLKIVLPAMKKRPNSKDDSRDDSMDELSGRGGWWLNGEWLAILLISVIIGLITFAVYHLYRELRRLRRWRRSVDMFRESFKEPKVGFIVGNEEDARDFIGHRHINME</sequence>
<organism evidence="2 3">
    <name type="scientific">Strongylus vulgaris</name>
    <name type="common">Blood worm</name>
    <dbReference type="NCBI Taxonomy" id="40348"/>
    <lineage>
        <taxon>Eukaryota</taxon>
        <taxon>Metazoa</taxon>
        <taxon>Ecdysozoa</taxon>
        <taxon>Nematoda</taxon>
        <taxon>Chromadorea</taxon>
        <taxon>Rhabditida</taxon>
        <taxon>Rhabditina</taxon>
        <taxon>Rhabditomorpha</taxon>
        <taxon>Strongyloidea</taxon>
        <taxon>Strongylidae</taxon>
        <taxon>Strongylus</taxon>
    </lineage>
</organism>
<keyword evidence="3" id="KW-1185">Reference proteome</keyword>
<keyword evidence="1" id="KW-0472">Membrane</keyword>
<dbReference type="OrthoDB" id="5874696at2759"/>
<gene>
    <name evidence="2" type="ORF">SVUK_LOCUS7918</name>
</gene>
<dbReference type="EMBL" id="UYYB01027902">
    <property type="protein sequence ID" value="VDM72920.1"/>
    <property type="molecule type" value="Genomic_DNA"/>
</dbReference>
<evidence type="ECO:0000256" key="1">
    <source>
        <dbReference type="SAM" id="Phobius"/>
    </source>
</evidence>
<keyword evidence="1" id="KW-0812">Transmembrane</keyword>
<dbReference type="AlphaFoldDB" id="A0A3P7IIT5"/>
<name>A0A3P7IIT5_STRVU</name>